<dbReference type="GO" id="GO:1990221">
    <property type="term" value="C:L-cysteine desulfurase complex"/>
    <property type="evidence" value="ECO:0007669"/>
    <property type="project" value="TreeGrafter"/>
</dbReference>
<reference evidence="4" key="1">
    <citation type="submission" date="2021-02" db="EMBL/GenBank/DDBJ databases">
        <authorList>
            <person name="Nowell W R."/>
        </authorList>
    </citation>
    <scope>NUCLEOTIDE SEQUENCE</scope>
</reference>
<dbReference type="CDD" id="cd20264">
    <property type="entry name" value="Complex1_LYR_LYRM4"/>
    <property type="match status" value="1"/>
</dbReference>
<dbReference type="GO" id="GO:0016226">
    <property type="term" value="P:iron-sulfur cluster assembly"/>
    <property type="evidence" value="ECO:0007669"/>
    <property type="project" value="InterPro"/>
</dbReference>
<comment type="caution">
    <text evidence="4">The sequence shown here is derived from an EMBL/GenBank/DDBJ whole genome shotgun (WGS) entry which is preliminary data.</text>
</comment>
<dbReference type="AlphaFoldDB" id="A0A814JYY7"/>
<evidence type="ECO:0000313" key="4">
    <source>
        <dbReference type="EMBL" id="CAF1044404.1"/>
    </source>
</evidence>
<feature type="compositionally biased region" description="Polar residues" evidence="2">
    <location>
        <begin position="1"/>
        <end position="10"/>
    </location>
</feature>
<gene>
    <name evidence="4" type="ORF">EDS130_LOCUS17098</name>
</gene>
<organism evidence="4 5">
    <name type="scientific">Adineta ricciae</name>
    <name type="common">Rotifer</name>
    <dbReference type="NCBI Taxonomy" id="249248"/>
    <lineage>
        <taxon>Eukaryota</taxon>
        <taxon>Metazoa</taxon>
        <taxon>Spiralia</taxon>
        <taxon>Gnathifera</taxon>
        <taxon>Rotifera</taxon>
        <taxon>Eurotatoria</taxon>
        <taxon>Bdelloidea</taxon>
        <taxon>Adinetida</taxon>
        <taxon>Adinetidae</taxon>
        <taxon>Adineta</taxon>
    </lineage>
</organism>
<feature type="region of interest" description="Disordered" evidence="2">
    <location>
        <begin position="1"/>
        <end position="24"/>
    </location>
</feature>
<comment type="similarity">
    <text evidence="1">Belongs to the complex I LYR family.</text>
</comment>
<dbReference type="Proteomes" id="UP000663852">
    <property type="component" value="Unassembled WGS sequence"/>
</dbReference>
<name>A0A814JYY7_ADIRI</name>
<dbReference type="InterPro" id="IPR008011">
    <property type="entry name" value="Complex1_LYR_dom"/>
</dbReference>
<feature type="compositionally biased region" description="Low complexity" evidence="2">
    <location>
        <begin position="15"/>
        <end position="24"/>
    </location>
</feature>
<dbReference type="PANTHER" id="PTHR13166">
    <property type="entry name" value="PROTEIN C6ORF149"/>
    <property type="match status" value="1"/>
</dbReference>
<dbReference type="GO" id="GO:0005739">
    <property type="term" value="C:mitochondrion"/>
    <property type="evidence" value="ECO:0007669"/>
    <property type="project" value="TreeGrafter"/>
</dbReference>
<dbReference type="OrthoDB" id="275715at2759"/>
<dbReference type="Pfam" id="PF05347">
    <property type="entry name" value="Complex1_LYR"/>
    <property type="match status" value="1"/>
</dbReference>
<evidence type="ECO:0000313" key="5">
    <source>
        <dbReference type="Proteomes" id="UP000663852"/>
    </source>
</evidence>
<dbReference type="InterPro" id="IPR045297">
    <property type="entry name" value="Complex1_LYR_LYRM4"/>
</dbReference>
<sequence>MHQSKVSSNRLYYPSSSLHHSSQQDSTSFHRQFSLRQQFHHINIVELLRECHKFSLYNYREYFLRRVREEFRQNRQMQDSAKISELVQRGQANLAIIRRQVLIGNLYTPEQRSIIENQQRSSTSS</sequence>
<dbReference type="EMBL" id="CAJNOJ010000076">
    <property type="protein sequence ID" value="CAF1044404.1"/>
    <property type="molecule type" value="Genomic_DNA"/>
</dbReference>
<dbReference type="InterPro" id="IPR051522">
    <property type="entry name" value="ISC_assembly_LYR"/>
</dbReference>
<evidence type="ECO:0000259" key="3">
    <source>
        <dbReference type="Pfam" id="PF05347"/>
    </source>
</evidence>
<protein>
    <recommendedName>
        <fullName evidence="3">Complex 1 LYR protein domain-containing protein</fullName>
    </recommendedName>
</protein>
<evidence type="ECO:0000256" key="1">
    <source>
        <dbReference type="ARBA" id="ARBA00009508"/>
    </source>
</evidence>
<evidence type="ECO:0000256" key="2">
    <source>
        <dbReference type="SAM" id="MobiDB-lite"/>
    </source>
</evidence>
<feature type="domain" description="Complex 1 LYR protein" evidence="3">
    <location>
        <begin position="47"/>
        <end position="95"/>
    </location>
</feature>
<proteinExistence type="inferred from homology"/>
<accession>A0A814JYY7</accession>
<dbReference type="PANTHER" id="PTHR13166:SF7">
    <property type="entry name" value="LYR MOTIF-CONTAINING PROTEIN 4"/>
    <property type="match status" value="1"/>
</dbReference>